<accession>D3EZ16</accession>
<dbReference type="RefSeq" id="WP_012932941.1">
    <property type="nucleotide sequence ID" value="NC_013739.1"/>
</dbReference>
<dbReference type="InterPro" id="IPR028082">
    <property type="entry name" value="Peripla_BP_I"/>
</dbReference>
<evidence type="ECO:0000313" key="7">
    <source>
        <dbReference type="Proteomes" id="UP000008229"/>
    </source>
</evidence>
<comment type="subcellular location">
    <subcellularLocation>
        <location evidence="1">Cell envelope</location>
    </subcellularLocation>
</comment>
<dbReference type="OrthoDB" id="9808136at2"/>
<dbReference type="Gene3D" id="3.40.50.2300">
    <property type="match status" value="2"/>
</dbReference>
<dbReference type="EMBL" id="CP001854">
    <property type="protein sequence ID" value="ADB49890.1"/>
    <property type="molecule type" value="Genomic_DNA"/>
</dbReference>
<dbReference type="eggNOG" id="COG1879">
    <property type="taxonomic scope" value="Bacteria"/>
</dbReference>
<dbReference type="InterPro" id="IPR025997">
    <property type="entry name" value="SBP_2_dom"/>
</dbReference>
<evidence type="ECO:0000313" key="6">
    <source>
        <dbReference type="EMBL" id="ADB49890.1"/>
    </source>
</evidence>
<gene>
    <name evidence="6" type="ordered locus">Cwoe_1462</name>
</gene>
<dbReference type="STRING" id="469383.Cwoe_1462"/>
<keyword evidence="3 4" id="KW-0732">Signal</keyword>
<dbReference type="CDD" id="cd01536">
    <property type="entry name" value="PBP1_ABC_sugar_binding-like"/>
    <property type="match status" value="1"/>
</dbReference>
<dbReference type="PANTHER" id="PTHR46847:SF1">
    <property type="entry name" value="D-ALLOSE-BINDING PERIPLASMIC PROTEIN-RELATED"/>
    <property type="match status" value="1"/>
</dbReference>
<evidence type="ECO:0000259" key="5">
    <source>
        <dbReference type="Pfam" id="PF13407"/>
    </source>
</evidence>
<evidence type="ECO:0000256" key="2">
    <source>
        <dbReference type="ARBA" id="ARBA00007639"/>
    </source>
</evidence>
<dbReference type="GO" id="GO:0030246">
    <property type="term" value="F:carbohydrate binding"/>
    <property type="evidence" value="ECO:0007669"/>
    <property type="project" value="UniProtKB-ARBA"/>
</dbReference>
<evidence type="ECO:0000256" key="1">
    <source>
        <dbReference type="ARBA" id="ARBA00004196"/>
    </source>
</evidence>
<dbReference type="Proteomes" id="UP000008229">
    <property type="component" value="Chromosome"/>
</dbReference>
<proteinExistence type="inferred from homology"/>
<dbReference type="AlphaFoldDB" id="D3EZ16"/>
<feature type="signal peptide" evidence="4">
    <location>
        <begin position="1"/>
        <end position="19"/>
    </location>
</feature>
<dbReference type="HOGENOM" id="CLU_862523_0_0_11"/>
<dbReference type="KEGG" id="cwo:Cwoe_1462"/>
<evidence type="ECO:0000256" key="4">
    <source>
        <dbReference type="SAM" id="SignalP"/>
    </source>
</evidence>
<reference evidence="6 7" key="1">
    <citation type="journal article" date="2010" name="Stand. Genomic Sci.">
        <title>Complete genome sequence of Conexibacter woesei type strain (ID131577).</title>
        <authorList>
            <person name="Pukall R."/>
            <person name="Lapidus A."/>
            <person name="Glavina Del Rio T."/>
            <person name="Copeland A."/>
            <person name="Tice H."/>
            <person name="Cheng J.-F."/>
            <person name="Lucas S."/>
            <person name="Chen F."/>
            <person name="Nolan M."/>
            <person name="Bruce D."/>
            <person name="Goodwin L."/>
            <person name="Pitluck S."/>
            <person name="Mavromatis K."/>
            <person name="Ivanova N."/>
            <person name="Ovchinnikova G."/>
            <person name="Pati A."/>
            <person name="Chen A."/>
            <person name="Palaniappan K."/>
            <person name="Land M."/>
            <person name="Hauser L."/>
            <person name="Chang Y.-J."/>
            <person name="Jeffries C.D."/>
            <person name="Chain P."/>
            <person name="Meincke L."/>
            <person name="Sims D."/>
            <person name="Brettin T."/>
            <person name="Detter J.C."/>
            <person name="Rohde M."/>
            <person name="Goeker M."/>
            <person name="Bristow J."/>
            <person name="Eisen J.A."/>
            <person name="Markowitz V."/>
            <person name="Kyrpides N.C."/>
            <person name="Klenk H.-P."/>
            <person name="Hugenholtz P."/>
        </authorList>
    </citation>
    <scope>NUCLEOTIDE SEQUENCE [LARGE SCALE GENOMIC DNA]</scope>
    <source>
        <strain evidence="7">DSM 14684 / CIP 108061 / JCM 11494 / NBRC 100937 / ID131577</strain>
    </source>
</reference>
<dbReference type="GO" id="GO:0030313">
    <property type="term" value="C:cell envelope"/>
    <property type="evidence" value="ECO:0007669"/>
    <property type="project" value="UniProtKB-SubCell"/>
</dbReference>
<name>D3EZ16_CONWI</name>
<protein>
    <submittedName>
        <fullName evidence="6">Periplasmic binding protein/LacI transcriptional regulator</fullName>
    </submittedName>
</protein>
<evidence type="ECO:0000256" key="3">
    <source>
        <dbReference type="ARBA" id="ARBA00022729"/>
    </source>
</evidence>
<sequence precursor="true">MRATALLATVVAAAVTLLAGCGSDSDGGSGSTSGGGGGDDVRVYVLLPSLESDSYVQESRGAEEAAKQIDGAEVKVDAGASRGEATNLIAKIDSAVTKGYDVIAVNPGAVGAELAPALSRAIAADVDVVAFDQNVPDLDDLSAYVGYDGYQAGLLRGRYLTKALPDGGAVGMIDCFKENPLTAAINRGQLAGMEGSRLRVVSELEAQCDPAKARTAAENMLTAHPEMRGLLAGTDIAAMAALPVVESFGKPLVVVGGDGQQDALRVIAEGGGIQATTLFPFAELGAEAVRTAVAVGRGEQVDAEVMVEPTLIDRANVEKFLG</sequence>
<dbReference type="SUPFAM" id="SSF53822">
    <property type="entry name" value="Periplasmic binding protein-like I"/>
    <property type="match status" value="1"/>
</dbReference>
<feature type="domain" description="Periplasmic binding protein" evidence="5">
    <location>
        <begin position="44"/>
        <end position="299"/>
    </location>
</feature>
<feature type="chain" id="PRO_5039592712" evidence="4">
    <location>
        <begin position="20"/>
        <end position="322"/>
    </location>
</feature>
<dbReference type="PANTHER" id="PTHR46847">
    <property type="entry name" value="D-ALLOSE-BINDING PERIPLASMIC PROTEIN-RELATED"/>
    <property type="match status" value="1"/>
</dbReference>
<comment type="similarity">
    <text evidence="2">Belongs to the bacterial solute-binding protein 2 family.</text>
</comment>
<keyword evidence="7" id="KW-1185">Reference proteome</keyword>
<dbReference type="Pfam" id="PF13407">
    <property type="entry name" value="Peripla_BP_4"/>
    <property type="match status" value="1"/>
</dbReference>
<reference evidence="7" key="2">
    <citation type="submission" date="2010-01" db="EMBL/GenBank/DDBJ databases">
        <title>The complete genome of Conexibacter woesei DSM 14684.</title>
        <authorList>
            <consortium name="US DOE Joint Genome Institute (JGI-PGF)"/>
            <person name="Lucas S."/>
            <person name="Copeland A."/>
            <person name="Lapidus A."/>
            <person name="Glavina del Rio T."/>
            <person name="Dalin E."/>
            <person name="Tice H."/>
            <person name="Bruce D."/>
            <person name="Goodwin L."/>
            <person name="Pitluck S."/>
            <person name="Kyrpides N."/>
            <person name="Mavromatis K."/>
            <person name="Ivanova N."/>
            <person name="Mikhailova N."/>
            <person name="Chertkov O."/>
            <person name="Brettin T."/>
            <person name="Detter J.C."/>
            <person name="Han C."/>
            <person name="Larimer F."/>
            <person name="Land M."/>
            <person name="Hauser L."/>
            <person name="Markowitz V."/>
            <person name="Cheng J.-F."/>
            <person name="Hugenholtz P."/>
            <person name="Woyke T."/>
            <person name="Wu D."/>
            <person name="Pukall R."/>
            <person name="Steenblock K."/>
            <person name="Schneider S."/>
            <person name="Klenk H.-P."/>
            <person name="Eisen J.A."/>
        </authorList>
    </citation>
    <scope>NUCLEOTIDE SEQUENCE [LARGE SCALE GENOMIC DNA]</scope>
    <source>
        <strain evidence="7">DSM 14684 / CIP 108061 / JCM 11494 / NBRC 100937 / ID131577</strain>
    </source>
</reference>
<dbReference type="PROSITE" id="PS51257">
    <property type="entry name" value="PROKAR_LIPOPROTEIN"/>
    <property type="match status" value="1"/>
</dbReference>
<organism evidence="6 7">
    <name type="scientific">Conexibacter woesei (strain DSM 14684 / CCUG 47730 / CIP 108061 / JCM 11494 / NBRC 100937 / ID131577)</name>
    <dbReference type="NCBI Taxonomy" id="469383"/>
    <lineage>
        <taxon>Bacteria</taxon>
        <taxon>Bacillati</taxon>
        <taxon>Actinomycetota</taxon>
        <taxon>Thermoleophilia</taxon>
        <taxon>Solirubrobacterales</taxon>
        <taxon>Conexibacteraceae</taxon>
        <taxon>Conexibacter</taxon>
    </lineage>
</organism>